<protein>
    <submittedName>
        <fullName evidence="2">Glycosyltransferase family 4 protein</fullName>
    </submittedName>
</protein>
<evidence type="ECO:0000313" key="3">
    <source>
        <dbReference type="Proteomes" id="UP000438699"/>
    </source>
</evidence>
<evidence type="ECO:0000259" key="1">
    <source>
        <dbReference type="Pfam" id="PF13579"/>
    </source>
</evidence>
<keyword evidence="3" id="KW-1185">Reference proteome</keyword>
<reference evidence="2 3" key="1">
    <citation type="journal article" date="2017" name="Int. J. Syst. Evol. Microbiol.">
        <title>Desulfovibrio senegalensis sp. nov., a mesophilic sulfate reducer isolated from marine sediment.</title>
        <authorList>
            <person name="Thioye A."/>
            <person name="Gam Z.B.A."/>
            <person name="Mbengue M."/>
            <person name="Cayol J.L."/>
            <person name="Joseph-Bartoli M."/>
            <person name="Toure-Kane C."/>
            <person name="Labat M."/>
        </authorList>
    </citation>
    <scope>NUCLEOTIDE SEQUENCE [LARGE SCALE GENOMIC DNA]</scope>
    <source>
        <strain evidence="2 3">DSM 101509</strain>
    </source>
</reference>
<dbReference type="PANTHER" id="PTHR12526:SF638">
    <property type="entry name" value="SPORE COAT PROTEIN SA"/>
    <property type="match status" value="1"/>
</dbReference>
<dbReference type="Pfam" id="PF13579">
    <property type="entry name" value="Glyco_trans_4_4"/>
    <property type="match status" value="1"/>
</dbReference>
<gene>
    <name evidence="2" type="ORF">F8A88_12610</name>
</gene>
<dbReference type="PANTHER" id="PTHR12526">
    <property type="entry name" value="GLYCOSYLTRANSFERASE"/>
    <property type="match status" value="1"/>
</dbReference>
<dbReference type="EMBL" id="WAIE01000006">
    <property type="protein sequence ID" value="KAB1440787.1"/>
    <property type="molecule type" value="Genomic_DNA"/>
</dbReference>
<dbReference type="CDD" id="cd03808">
    <property type="entry name" value="GT4_CapM-like"/>
    <property type="match status" value="1"/>
</dbReference>
<dbReference type="Pfam" id="PF13692">
    <property type="entry name" value="Glyco_trans_1_4"/>
    <property type="match status" value="1"/>
</dbReference>
<dbReference type="Gene3D" id="3.40.50.2000">
    <property type="entry name" value="Glycogen Phosphorylase B"/>
    <property type="match status" value="2"/>
</dbReference>
<accession>A0A6N6MYY9</accession>
<organism evidence="2 3">
    <name type="scientific">Pseudodesulfovibrio senegalensis</name>
    <dbReference type="NCBI Taxonomy" id="1721087"/>
    <lineage>
        <taxon>Bacteria</taxon>
        <taxon>Pseudomonadati</taxon>
        <taxon>Thermodesulfobacteriota</taxon>
        <taxon>Desulfovibrionia</taxon>
        <taxon>Desulfovibrionales</taxon>
        <taxon>Desulfovibrionaceae</taxon>
    </lineage>
</organism>
<dbReference type="RefSeq" id="WP_151151531.1">
    <property type="nucleotide sequence ID" value="NZ_WAIE01000006.1"/>
</dbReference>
<name>A0A6N6MYY9_9BACT</name>
<sequence length="375" mass="41244">MHITLFGSFTPSLIKFRGPLMAEMVRRGHTVCALGPPTVPDMGAQIRAFGAEYVPMPMQRRGLNPIADVRLILRLARTLRSLNTDIFLGYTIKPVVYGMLAARLAGVPRSFAMITGLGYAFTETSGLRRRMIFSTAKGLYAAGLRLANGVIFQNPDDRTLFARMGVLPEAKPWLITGGSGVDLEHYGFSPVQQESDAPVFLCLSRLIRAKGVGEFAEAARRIRSRHPNAVFRVAGPMEEGEDGITPDELAAWKRDCGLETLGPVEDVRPLIANASVYVLPSYYREGTPRSILEAMSMGRAVITTDAPGCRETVEDGVNGFLVPVHGVDRLEQAMERFITEPDLARTMGEQSRRLAEERFDVKNVNRAILDFMGVA</sequence>
<feature type="domain" description="Glycosyltransferase subfamily 4-like N-terminal" evidence="1">
    <location>
        <begin position="20"/>
        <end position="167"/>
    </location>
</feature>
<comment type="caution">
    <text evidence="2">The sequence shown here is derived from an EMBL/GenBank/DDBJ whole genome shotgun (WGS) entry which is preliminary data.</text>
</comment>
<dbReference type="OrthoDB" id="9775208at2"/>
<dbReference type="GO" id="GO:0016757">
    <property type="term" value="F:glycosyltransferase activity"/>
    <property type="evidence" value="ECO:0007669"/>
    <property type="project" value="TreeGrafter"/>
</dbReference>
<evidence type="ECO:0000313" key="2">
    <source>
        <dbReference type="EMBL" id="KAB1440787.1"/>
    </source>
</evidence>
<dbReference type="InterPro" id="IPR028098">
    <property type="entry name" value="Glyco_trans_4-like_N"/>
</dbReference>
<dbReference type="Proteomes" id="UP000438699">
    <property type="component" value="Unassembled WGS sequence"/>
</dbReference>
<keyword evidence="2" id="KW-0808">Transferase</keyword>
<dbReference type="SUPFAM" id="SSF53756">
    <property type="entry name" value="UDP-Glycosyltransferase/glycogen phosphorylase"/>
    <property type="match status" value="1"/>
</dbReference>
<proteinExistence type="predicted"/>
<dbReference type="AlphaFoldDB" id="A0A6N6MYY9"/>